<dbReference type="AlphaFoldDB" id="A0ABD3PUX7"/>
<dbReference type="Pfam" id="PF06522">
    <property type="entry name" value="B12D"/>
    <property type="match status" value="1"/>
</dbReference>
<evidence type="ECO:0000256" key="1">
    <source>
        <dbReference type="SAM" id="Phobius"/>
    </source>
</evidence>
<sequence length="107" mass="11469">MNSLLARNFSKGGHSLIHSFSGGAIPTSSTLQSGAYKVVGLDHLSTPAMRSAYRKKTWLSDPATYPLIVCLGGAVALCSGFGIHFLVTAPDVQISPLKRSKTIRDWH</sequence>
<evidence type="ECO:0000313" key="3">
    <source>
        <dbReference type="Proteomes" id="UP001530400"/>
    </source>
</evidence>
<keyword evidence="1" id="KW-0472">Membrane</keyword>
<evidence type="ECO:0000313" key="2">
    <source>
        <dbReference type="EMBL" id="KAL3791399.1"/>
    </source>
</evidence>
<dbReference type="Proteomes" id="UP001530400">
    <property type="component" value="Unassembled WGS sequence"/>
</dbReference>
<accession>A0ABD3PUX7</accession>
<dbReference type="InterPro" id="IPR010530">
    <property type="entry name" value="B12D"/>
</dbReference>
<name>A0ABD3PUX7_9STRA</name>
<keyword evidence="3" id="KW-1185">Reference proteome</keyword>
<feature type="transmembrane region" description="Helical" evidence="1">
    <location>
        <begin position="63"/>
        <end position="87"/>
    </location>
</feature>
<proteinExistence type="predicted"/>
<comment type="caution">
    <text evidence="2">The sequence shown here is derived from an EMBL/GenBank/DDBJ whole genome shotgun (WGS) entry which is preliminary data.</text>
</comment>
<keyword evidence="1" id="KW-1133">Transmembrane helix</keyword>
<reference evidence="2 3" key="1">
    <citation type="submission" date="2024-10" db="EMBL/GenBank/DDBJ databases">
        <title>Updated reference genomes for cyclostephanoid diatoms.</title>
        <authorList>
            <person name="Roberts W.R."/>
            <person name="Alverson A.J."/>
        </authorList>
    </citation>
    <scope>NUCLEOTIDE SEQUENCE [LARGE SCALE GENOMIC DNA]</scope>
    <source>
        <strain evidence="2 3">AJA010-31</strain>
    </source>
</reference>
<keyword evidence="1" id="KW-0812">Transmembrane</keyword>
<protein>
    <submittedName>
        <fullName evidence="2">Uncharacterized protein</fullName>
    </submittedName>
</protein>
<organism evidence="2 3">
    <name type="scientific">Cyclotella atomus</name>
    <dbReference type="NCBI Taxonomy" id="382360"/>
    <lineage>
        <taxon>Eukaryota</taxon>
        <taxon>Sar</taxon>
        <taxon>Stramenopiles</taxon>
        <taxon>Ochrophyta</taxon>
        <taxon>Bacillariophyta</taxon>
        <taxon>Coscinodiscophyceae</taxon>
        <taxon>Thalassiosirophycidae</taxon>
        <taxon>Stephanodiscales</taxon>
        <taxon>Stephanodiscaceae</taxon>
        <taxon>Cyclotella</taxon>
    </lineage>
</organism>
<gene>
    <name evidence="2" type="ORF">ACHAWO_005023</name>
</gene>
<dbReference type="EMBL" id="JALLPJ020000466">
    <property type="protein sequence ID" value="KAL3791399.1"/>
    <property type="molecule type" value="Genomic_DNA"/>
</dbReference>